<protein>
    <submittedName>
        <fullName evidence="1">Uncharacterized protein</fullName>
    </submittedName>
</protein>
<gene>
    <name evidence="1" type="ORF">GCM10018980_74270</name>
</gene>
<dbReference type="RefSeq" id="WP_189986560.1">
    <property type="nucleotide sequence ID" value="NZ_BNBF01000041.1"/>
</dbReference>
<accession>A0A919F3S9</accession>
<comment type="caution">
    <text evidence="1">The sequence shown here is derived from an EMBL/GenBank/DDBJ whole genome shotgun (WGS) entry which is preliminary data.</text>
</comment>
<organism evidence="1 2">
    <name type="scientific">Streptomyces capoamus</name>
    <dbReference type="NCBI Taxonomy" id="68183"/>
    <lineage>
        <taxon>Bacteria</taxon>
        <taxon>Bacillati</taxon>
        <taxon>Actinomycetota</taxon>
        <taxon>Actinomycetes</taxon>
        <taxon>Kitasatosporales</taxon>
        <taxon>Streptomycetaceae</taxon>
        <taxon>Streptomyces</taxon>
    </lineage>
</organism>
<sequence>MVAGNVVVAAQQHWLSQALDGPVVLSPQAETALGEPGAARALGLTVGQVEQLRADQLDMGAPAARTRWTRPTAAPGSCTRSRRPAALECRNAFVLPSNLPQLLLFANHLERLRLRLSPPHFHSLWGQSRVNVAEAISARTDAEIALTRSGRPRLRPAESVDS</sequence>
<dbReference type="AlphaFoldDB" id="A0A919F3S9"/>
<proteinExistence type="predicted"/>
<name>A0A919F3S9_9ACTN</name>
<dbReference type="EMBL" id="BNBF01000041">
    <property type="protein sequence ID" value="GHG76380.1"/>
    <property type="molecule type" value="Genomic_DNA"/>
</dbReference>
<reference evidence="2" key="1">
    <citation type="journal article" date="2019" name="Int. J. Syst. Evol. Microbiol.">
        <title>The Global Catalogue of Microorganisms (GCM) 10K type strain sequencing project: providing services to taxonomists for standard genome sequencing and annotation.</title>
        <authorList>
            <consortium name="The Broad Institute Genomics Platform"/>
            <consortium name="The Broad Institute Genome Sequencing Center for Infectious Disease"/>
            <person name="Wu L."/>
            <person name="Ma J."/>
        </authorList>
    </citation>
    <scope>NUCLEOTIDE SEQUENCE [LARGE SCALE GENOMIC DNA]</scope>
    <source>
        <strain evidence="2">JCM 4253</strain>
    </source>
</reference>
<keyword evidence="2" id="KW-1185">Reference proteome</keyword>
<evidence type="ECO:0000313" key="1">
    <source>
        <dbReference type="EMBL" id="GHG76380.1"/>
    </source>
</evidence>
<evidence type="ECO:0000313" key="2">
    <source>
        <dbReference type="Proteomes" id="UP000619355"/>
    </source>
</evidence>
<dbReference type="Proteomes" id="UP000619355">
    <property type="component" value="Unassembled WGS sequence"/>
</dbReference>